<comment type="catalytic activity">
    <reaction evidence="1 2">
        <text>an acyl phosphate + H2O = a carboxylate + phosphate + H(+)</text>
        <dbReference type="Rhea" id="RHEA:14965"/>
        <dbReference type="ChEBI" id="CHEBI:15377"/>
        <dbReference type="ChEBI" id="CHEBI:15378"/>
        <dbReference type="ChEBI" id="CHEBI:29067"/>
        <dbReference type="ChEBI" id="CHEBI:43474"/>
        <dbReference type="ChEBI" id="CHEBI:59918"/>
        <dbReference type="EC" id="3.6.1.7"/>
    </reaction>
</comment>
<comment type="similarity">
    <text evidence="3">Belongs to the acylphosphatase family.</text>
</comment>
<keyword evidence="1 2" id="KW-0378">Hydrolase</keyword>
<reference evidence="5 6" key="1">
    <citation type="submission" date="2016-12" db="EMBL/GenBank/DDBJ databases">
        <title>Discovery of methanogenic haloarchaea.</title>
        <authorList>
            <person name="Sorokin D.Y."/>
            <person name="Makarova K.S."/>
            <person name="Abbas B."/>
            <person name="Ferrer M."/>
            <person name="Golyshin P.N."/>
        </authorList>
    </citation>
    <scope>NUCLEOTIDE SEQUENCE [LARGE SCALE GENOMIC DNA]</scope>
    <source>
        <strain evidence="5">AMET1</strain>
    </source>
</reference>
<organism evidence="5 6">
    <name type="scientific">Methanonatronarchaeum thermophilum</name>
    <dbReference type="NCBI Taxonomy" id="1927129"/>
    <lineage>
        <taxon>Archaea</taxon>
        <taxon>Methanobacteriati</taxon>
        <taxon>Methanobacteriota</taxon>
        <taxon>Methanonatronarchaeia</taxon>
        <taxon>Methanonatronarchaeales</taxon>
        <taxon>Methanonatronarchaeaceae</taxon>
        <taxon>Methanonatronarchaeum</taxon>
    </lineage>
</organism>
<dbReference type="InterPro" id="IPR017968">
    <property type="entry name" value="Acylphosphatase_CS"/>
</dbReference>
<evidence type="ECO:0000256" key="1">
    <source>
        <dbReference type="PROSITE-ProRule" id="PRU00520"/>
    </source>
</evidence>
<feature type="domain" description="Acylphosphatase-like" evidence="4">
    <location>
        <begin position="9"/>
        <end position="96"/>
    </location>
</feature>
<dbReference type="GO" id="GO:0003998">
    <property type="term" value="F:acylphosphatase activity"/>
    <property type="evidence" value="ECO:0007669"/>
    <property type="project" value="UniProtKB-EC"/>
</dbReference>
<dbReference type="PRINTS" id="PR00112">
    <property type="entry name" value="ACYLPHPHTASE"/>
</dbReference>
<accession>A0A1Y3GBV5</accession>
<dbReference type="Pfam" id="PF00708">
    <property type="entry name" value="Acylphosphatase"/>
    <property type="match status" value="1"/>
</dbReference>
<dbReference type="EMBL" id="MRZU01000003">
    <property type="protein sequence ID" value="OUJ18730.1"/>
    <property type="molecule type" value="Genomic_DNA"/>
</dbReference>
<evidence type="ECO:0000256" key="3">
    <source>
        <dbReference type="RuleBase" id="RU004168"/>
    </source>
</evidence>
<proteinExistence type="inferred from homology"/>
<dbReference type="NCBIfam" id="NF011016">
    <property type="entry name" value="PRK14444.1"/>
    <property type="match status" value="1"/>
</dbReference>
<dbReference type="PANTHER" id="PTHR47268">
    <property type="entry name" value="ACYLPHOSPHATASE"/>
    <property type="match status" value="1"/>
</dbReference>
<dbReference type="InterPro" id="IPR020456">
    <property type="entry name" value="Acylphosphatase"/>
</dbReference>
<dbReference type="EC" id="3.6.1.7" evidence="1 2"/>
<dbReference type="Proteomes" id="UP000195137">
    <property type="component" value="Unassembled WGS sequence"/>
</dbReference>
<evidence type="ECO:0000313" key="6">
    <source>
        <dbReference type="Proteomes" id="UP000195137"/>
    </source>
</evidence>
<feature type="active site" evidence="1">
    <location>
        <position position="42"/>
    </location>
</feature>
<dbReference type="PROSITE" id="PS00150">
    <property type="entry name" value="ACYLPHOSPHATASE_1"/>
    <property type="match status" value="1"/>
</dbReference>
<name>A0A1Y3GBV5_9EURY</name>
<sequence length="96" mass="11024">MLISMSKKRVHVFVEGKVQGVFFRATTRDNAVEKGVGGWVKNLPDGRVEAVFEGDDDMVDEMIDFCWEGPERAEVTNVEVRSEQYKNEFGDFKVKY</sequence>
<comment type="caution">
    <text evidence="5">The sequence shown here is derived from an EMBL/GenBank/DDBJ whole genome shotgun (WGS) entry which is preliminary data.</text>
</comment>
<dbReference type="AlphaFoldDB" id="A0A1Y3GBV5"/>
<dbReference type="PROSITE" id="PS00151">
    <property type="entry name" value="ACYLPHOSPHATASE_2"/>
    <property type="match status" value="1"/>
</dbReference>
<evidence type="ECO:0000259" key="4">
    <source>
        <dbReference type="PROSITE" id="PS51160"/>
    </source>
</evidence>
<protein>
    <recommendedName>
        <fullName evidence="1 2">Acylphosphatase</fullName>
        <ecNumber evidence="1 2">3.6.1.7</ecNumber>
    </recommendedName>
</protein>
<dbReference type="PROSITE" id="PS51160">
    <property type="entry name" value="ACYLPHOSPHATASE_3"/>
    <property type="match status" value="1"/>
</dbReference>
<gene>
    <name evidence="5" type="ORF">AMET1_0380</name>
</gene>
<dbReference type="InterPro" id="IPR036046">
    <property type="entry name" value="Acylphosphatase-like_dom_sf"/>
</dbReference>
<evidence type="ECO:0000313" key="5">
    <source>
        <dbReference type="EMBL" id="OUJ18730.1"/>
    </source>
</evidence>
<dbReference type="PANTHER" id="PTHR47268:SF4">
    <property type="entry name" value="ACYLPHOSPHATASE"/>
    <property type="match status" value="1"/>
</dbReference>
<evidence type="ECO:0000256" key="2">
    <source>
        <dbReference type="RuleBase" id="RU000553"/>
    </source>
</evidence>
<keyword evidence="6" id="KW-1185">Reference proteome</keyword>
<dbReference type="InterPro" id="IPR001792">
    <property type="entry name" value="Acylphosphatase-like_dom"/>
</dbReference>
<dbReference type="SUPFAM" id="SSF54975">
    <property type="entry name" value="Acylphosphatase/BLUF domain-like"/>
    <property type="match status" value="1"/>
</dbReference>
<feature type="active site" evidence="1">
    <location>
        <position position="24"/>
    </location>
</feature>
<dbReference type="Gene3D" id="3.30.70.100">
    <property type="match status" value="1"/>
</dbReference>